<evidence type="ECO:0000259" key="16">
    <source>
        <dbReference type="Pfam" id="PF03717"/>
    </source>
</evidence>
<feature type="compositionally biased region" description="Basic and acidic residues" evidence="14">
    <location>
        <begin position="616"/>
        <end position="648"/>
    </location>
</feature>
<gene>
    <name evidence="17" type="ORF">HK18_09385</name>
</gene>
<evidence type="ECO:0000256" key="10">
    <source>
        <dbReference type="ARBA" id="ARBA00022984"/>
    </source>
</evidence>
<dbReference type="Proteomes" id="UP000194946">
    <property type="component" value="Unassembled WGS sequence"/>
</dbReference>
<dbReference type="PANTHER" id="PTHR30627:SF2">
    <property type="entry name" value="PEPTIDOGLYCAN D,D-TRANSPEPTIDASE MRDA"/>
    <property type="match status" value="1"/>
</dbReference>
<dbReference type="AlphaFoldDB" id="A0A251ZUA3"/>
<keyword evidence="4" id="KW-0997">Cell inner membrane</keyword>
<dbReference type="SUPFAM" id="SSF56519">
    <property type="entry name" value="Penicillin binding protein dimerisation domain"/>
    <property type="match status" value="1"/>
</dbReference>
<dbReference type="NCBIfam" id="TIGR03423">
    <property type="entry name" value="pbp2_mrdA"/>
    <property type="match status" value="1"/>
</dbReference>
<feature type="domain" description="Penicillin-binding protein dimerisation" evidence="16">
    <location>
        <begin position="73"/>
        <end position="241"/>
    </location>
</feature>
<keyword evidence="9" id="KW-0133">Cell shape</keyword>
<comment type="caution">
    <text evidence="17">The sequence shown here is derived from an EMBL/GenBank/DDBJ whole genome shotgun (WGS) entry which is preliminary data.</text>
</comment>
<protein>
    <submittedName>
        <fullName evidence="17">Penicillin-binding protein</fullName>
    </submittedName>
</protein>
<feature type="region of interest" description="Disordered" evidence="14">
    <location>
        <begin position="616"/>
        <end position="656"/>
    </location>
</feature>
<dbReference type="Gene3D" id="3.90.1310.10">
    <property type="entry name" value="Penicillin-binding protein 2a (Domain 2)"/>
    <property type="match status" value="1"/>
</dbReference>
<dbReference type="Pfam" id="PF00905">
    <property type="entry name" value="Transpeptidase"/>
    <property type="match status" value="1"/>
</dbReference>
<dbReference type="GO" id="GO:0009252">
    <property type="term" value="P:peptidoglycan biosynthetic process"/>
    <property type="evidence" value="ECO:0007669"/>
    <property type="project" value="UniProtKB-KW"/>
</dbReference>
<evidence type="ECO:0000256" key="5">
    <source>
        <dbReference type="ARBA" id="ARBA00022645"/>
    </source>
</evidence>
<dbReference type="InterPro" id="IPR050515">
    <property type="entry name" value="Beta-lactam/transpept"/>
</dbReference>
<dbReference type="GO" id="GO:0008360">
    <property type="term" value="P:regulation of cell shape"/>
    <property type="evidence" value="ECO:0007669"/>
    <property type="project" value="UniProtKB-KW"/>
</dbReference>
<sequence>MKKKKRSFSANKQVQQDASSSRRVFSRRALLLIATQTGILSLLASRLYKLQITEGDKYIKMAKNNLISKRLLAPPRGSIHDRYGDVVANNKINWRALLIPEETSDLSDVIERFSQLIALDEHDYARIQWSVDHQRRFIPIMLKDFLSWDEMAMIEVNSPTLPGVIIDTGTKRVYPTGPLLAHVVGYVAPPNEKDVAANPILALPGIRVGRAGIEKTQDDVLRGTAGDVEVEVDSVGRIITTLGRKESVQGQDIQLTIDSQLQDEIRSLIGEESASAVVLNCQNGEVMAMVSNPSFDPSLFDSGVSHAQWKAWMNDERNPLMDKAVAGLYPPGSTFKPAVALAALEVKTITPNDRINCPGYYDYGGTRFHCWNKYGHGSLNLHEAIKFSCDVYFYEVARRTGMDAIHKTCQKLGLGVALPIELTHVKAGLIPTPEWRQKHGHHWNIGDTIVSGIGQGFVHVSPLQLATYTARMATGKIVDPHLVRARDSQITPQANPNFWQPIDINPDFLKMVRSGMYAVVNEPRGSGAKAKINYNGMLLAGKTGTAQVKRVSRALRESGHFNSANLPWKYRPHALFICFAPYDNPQYAISVIVEHGNAAASVAAPLARDIMLKTLRRDPANKEKRVGEQGKSDNQDQSDKSEPQEPKEPQSSPDTQ</sequence>
<keyword evidence="6" id="KW-0645">Protease</keyword>
<evidence type="ECO:0000256" key="9">
    <source>
        <dbReference type="ARBA" id="ARBA00022960"/>
    </source>
</evidence>
<dbReference type="GO" id="GO:0009002">
    <property type="term" value="F:serine-type D-Ala-D-Ala carboxypeptidase activity"/>
    <property type="evidence" value="ECO:0007669"/>
    <property type="project" value="InterPro"/>
</dbReference>
<dbReference type="GO" id="GO:0008658">
    <property type="term" value="F:penicillin binding"/>
    <property type="evidence" value="ECO:0007669"/>
    <property type="project" value="InterPro"/>
</dbReference>
<evidence type="ECO:0000256" key="8">
    <source>
        <dbReference type="ARBA" id="ARBA00022801"/>
    </source>
</evidence>
<dbReference type="RefSeq" id="WP_008853295.1">
    <property type="nucleotide sequence ID" value="NZ_JOPB01000007.1"/>
</dbReference>
<keyword evidence="12" id="KW-0472">Membrane</keyword>
<evidence type="ECO:0000259" key="15">
    <source>
        <dbReference type="Pfam" id="PF00905"/>
    </source>
</evidence>
<dbReference type="EMBL" id="JOPB01000007">
    <property type="protein sequence ID" value="OUI78249.1"/>
    <property type="molecule type" value="Genomic_DNA"/>
</dbReference>
<keyword evidence="8" id="KW-0378">Hydrolase</keyword>
<dbReference type="InterPro" id="IPR012338">
    <property type="entry name" value="Beta-lactam/transpept-like"/>
</dbReference>
<accession>A0A251ZUA3</accession>
<dbReference type="PANTHER" id="PTHR30627">
    <property type="entry name" value="PEPTIDOGLYCAN D,D-TRANSPEPTIDASE"/>
    <property type="match status" value="1"/>
</dbReference>
<dbReference type="GO" id="GO:0071972">
    <property type="term" value="F:peptidoglycan L,D-transpeptidase activity"/>
    <property type="evidence" value="ECO:0007669"/>
    <property type="project" value="TreeGrafter"/>
</dbReference>
<evidence type="ECO:0000256" key="4">
    <source>
        <dbReference type="ARBA" id="ARBA00022519"/>
    </source>
</evidence>
<evidence type="ECO:0000313" key="18">
    <source>
        <dbReference type="Proteomes" id="UP000194946"/>
    </source>
</evidence>
<evidence type="ECO:0000256" key="7">
    <source>
        <dbReference type="ARBA" id="ARBA00022692"/>
    </source>
</evidence>
<dbReference type="Gene3D" id="3.40.710.10">
    <property type="entry name" value="DD-peptidase/beta-lactamase superfamily"/>
    <property type="match status" value="1"/>
</dbReference>
<feature type="domain" description="Penicillin-binding protein transpeptidase" evidence="15">
    <location>
        <begin position="275"/>
        <end position="611"/>
    </location>
</feature>
<dbReference type="InterPro" id="IPR005311">
    <property type="entry name" value="PBP_dimer"/>
</dbReference>
<dbReference type="InterPro" id="IPR001460">
    <property type="entry name" value="PCN-bd_Tpept"/>
</dbReference>
<dbReference type="GO" id="GO:0071555">
    <property type="term" value="P:cell wall organization"/>
    <property type="evidence" value="ECO:0007669"/>
    <property type="project" value="UniProtKB-KW"/>
</dbReference>
<evidence type="ECO:0000256" key="6">
    <source>
        <dbReference type="ARBA" id="ARBA00022670"/>
    </source>
</evidence>
<keyword evidence="11" id="KW-1133">Transmembrane helix</keyword>
<organism evidence="17 18">
    <name type="scientific">Commensalibacter intestini</name>
    <dbReference type="NCBI Taxonomy" id="479936"/>
    <lineage>
        <taxon>Bacteria</taxon>
        <taxon>Pseudomonadati</taxon>
        <taxon>Pseudomonadota</taxon>
        <taxon>Alphaproteobacteria</taxon>
        <taxon>Acetobacterales</taxon>
        <taxon>Acetobacteraceae</taxon>
    </lineage>
</organism>
<evidence type="ECO:0000256" key="13">
    <source>
        <dbReference type="ARBA" id="ARBA00023316"/>
    </source>
</evidence>
<dbReference type="GO" id="GO:0005886">
    <property type="term" value="C:plasma membrane"/>
    <property type="evidence" value="ECO:0007669"/>
    <property type="project" value="UniProtKB-SubCell"/>
</dbReference>
<evidence type="ECO:0000256" key="2">
    <source>
        <dbReference type="ARBA" id="ARBA00004236"/>
    </source>
</evidence>
<name>A0A251ZUA3_9PROT</name>
<dbReference type="InterPro" id="IPR036138">
    <property type="entry name" value="PBP_dimer_sf"/>
</dbReference>
<dbReference type="SUPFAM" id="SSF56601">
    <property type="entry name" value="beta-lactamase/transpeptidase-like"/>
    <property type="match status" value="1"/>
</dbReference>
<dbReference type="InterPro" id="IPR017790">
    <property type="entry name" value="Penicillin-binding_protein_2"/>
</dbReference>
<reference evidence="18" key="1">
    <citation type="submission" date="2014-06" db="EMBL/GenBank/DDBJ databases">
        <authorList>
            <person name="Winans N.J."/>
            <person name="Newell P.D."/>
            <person name="Douglas A.E."/>
        </authorList>
    </citation>
    <scope>NUCLEOTIDE SEQUENCE [LARGE SCALE GENOMIC DNA]</scope>
    <source>
        <strain evidence="18">DmL_052</strain>
    </source>
</reference>
<evidence type="ECO:0000313" key="17">
    <source>
        <dbReference type="EMBL" id="OUI78249.1"/>
    </source>
</evidence>
<evidence type="ECO:0000256" key="11">
    <source>
        <dbReference type="ARBA" id="ARBA00022989"/>
    </source>
</evidence>
<keyword evidence="13" id="KW-0961">Cell wall biogenesis/degradation</keyword>
<evidence type="ECO:0000256" key="3">
    <source>
        <dbReference type="ARBA" id="ARBA00022475"/>
    </source>
</evidence>
<keyword evidence="7" id="KW-0812">Transmembrane</keyword>
<evidence type="ECO:0000256" key="12">
    <source>
        <dbReference type="ARBA" id="ARBA00023136"/>
    </source>
</evidence>
<evidence type="ECO:0000256" key="14">
    <source>
        <dbReference type="SAM" id="MobiDB-lite"/>
    </source>
</evidence>
<keyword evidence="5" id="KW-0121">Carboxypeptidase</keyword>
<proteinExistence type="predicted"/>
<dbReference type="Pfam" id="PF03717">
    <property type="entry name" value="PBP_dimer"/>
    <property type="match status" value="1"/>
</dbReference>
<keyword evidence="10" id="KW-0573">Peptidoglycan synthesis</keyword>
<keyword evidence="18" id="KW-1185">Reference proteome</keyword>
<dbReference type="GO" id="GO:0006508">
    <property type="term" value="P:proteolysis"/>
    <property type="evidence" value="ECO:0007669"/>
    <property type="project" value="UniProtKB-KW"/>
</dbReference>
<comment type="subcellular location">
    <subcellularLocation>
        <location evidence="2">Cell membrane</location>
    </subcellularLocation>
    <subcellularLocation>
        <location evidence="1">Membrane</location>
        <topology evidence="1">Single-pass membrane protein</topology>
    </subcellularLocation>
</comment>
<evidence type="ECO:0000256" key="1">
    <source>
        <dbReference type="ARBA" id="ARBA00004167"/>
    </source>
</evidence>
<keyword evidence="3" id="KW-1003">Cell membrane</keyword>